<dbReference type="EMBL" id="UINC01212984">
    <property type="protein sequence ID" value="SVE37554.1"/>
    <property type="molecule type" value="Genomic_DNA"/>
</dbReference>
<protein>
    <submittedName>
        <fullName evidence="1">Uncharacterized protein</fullName>
    </submittedName>
</protein>
<dbReference type="AlphaFoldDB" id="A0A383CZR2"/>
<proteinExistence type="predicted"/>
<sequence length="60" mass="6726">MKTISSLLLGVLAPFLLQTSFGFPKIPEEEGTNNLKAFGKTFSTLEEWQARAKRNREGIL</sequence>
<name>A0A383CZR2_9ZZZZ</name>
<organism evidence="1">
    <name type="scientific">marine metagenome</name>
    <dbReference type="NCBI Taxonomy" id="408172"/>
    <lineage>
        <taxon>unclassified sequences</taxon>
        <taxon>metagenomes</taxon>
        <taxon>ecological metagenomes</taxon>
    </lineage>
</organism>
<feature type="non-terminal residue" evidence="1">
    <location>
        <position position="60"/>
    </location>
</feature>
<evidence type="ECO:0000313" key="1">
    <source>
        <dbReference type="EMBL" id="SVE37554.1"/>
    </source>
</evidence>
<accession>A0A383CZR2</accession>
<reference evidence="1" key="1">
    <citation type="submission" date="2018-05" db="EMBL/GenBank/DDBJ databases">
        <authorList>
            <person name="Lanie J.A."/>
            <person name="Ng W.-L."/>
            <person name="Kazmierczak K.M."/>
            <person name="Andrzejewski T.M."/>
            <person name="Davidsen T.M."/>
            <person name="Wayne K.J."/>
            <person name="Tettelin H."/>
            <person name="Glass J.I."/>
            <person name="Rusch D."/>
            <person name="Podicherti R."/>
            <person name="Tsui H.-C.T."/>
            <person name="Winkler M.E."/>
        </authorList>
    </citation>
    <scope>NUCLEOTIDE SEQUENCE</scope>
</reference>
<gene>
    <name evidence="1" type="ORF">METZ01_LOCUS490408</name>
</gene>